<evidence type="ECO:0000313" key="3">
    <source>
        <dbReference type="EMBL" id="CAL4130961.1"/>
    </source>
</evidence>
<protein>
    <recommendedName>
        <fullName evidence="2">Fibrinogen C-terminal domain-containing protein</fullName>
    </recommendedName>
</protein>
<name>A0AAV2RPF5_MEGNR</name>
<evidence type="ECO:0000313" key="4">
    <source>
        <dbReference type="Proteomes" id="UP001497623"/>
    </source>
</evidence>
<evidence type="ECO:0000256" key="1">
    <source>
        <dbReference type="SAM" id="SignalP"/>
    </source>
</evidence>
<dbReference type="SUPFAM" id="SSF56496">
    <property type="entry name" value="Fibrinogen C-terminal domain-like"/>
    <property type="match status" value="1"/>
</dbReference>
<dbReference type="Proteomes" id="UP001497623">
    <property type="component" value="Unassembled WGS sequence"/>
</dbReference>
<dbReference type="PROSITE" id="PS51406">
    <property type="entry name" value="FIBRINOGEN_C_2"/>
    <property type="match status" value="1"/>
</dbReference>
<organism evidence="3 4">
    <name type="scientific">Meganyctiphanes norvegica</name>
    <name type="common">Northern krill</name>
    <name type="synonym">Thysanopoda norvegica</name>
    <dbReference type="NCBI Taxonomy" id="48144"/>
    <lineage>
        <taxon>Eukaryota</taxon>
        <taxon>Metazoa</taxon>
        <taxon>Ecdysozoa</taxon>
        <taxon>Arthropoda</taxon>
        <taxon>Crustacea</taxon>
        <taxon>Multicrustacea</taxon>
        <taxon>Malacostraca</taxon>
        <taxon>Eumalacostraca</taxon>
        <taxon>Eucarida</taxon>
        <taxon>Euphausiacea</taxon>
        <taxon>Euphausiidae</taxon>
        <taxon>Meganyctiphanes</taxon>
    </lineage>
</organism>
<dbReference type="EMBL" id="CAXKWB010026948">
    <property type="protein sequence ID" value="CAL4130961.1"/>
    <property type="molecule type" value="Genomic_DNA"/>
</dbReference>
<dbReference type="InterPro" id="IPR014716">
    <property type="entry name" value="Fibrinogen_a/b/g_C_1"/>
</dbReference>
<keyword evidence="4" id="KW-1185">Reference proteome</keyword>
<gene>
    <name evidence="3" type="ORF">MNOR_LOCUS26658</name>
</gene>
<dbReference type="Pfam" id="PF00147">
    <property type="entry name" value="Fibrinogen_C"/>
    <property type="match status" value="1"/>
</dbReference>
<feature type="chain" id="PRO_5043752263" description="Fibrinogen C-terminal domain-containing protein" evidence="1">
    <location>
        <begin position="21"/>
        <end position="304"/>
    </location>
</feature>
<dbReference type="NCBIfam" id="NF040941">
    <property type="entry name" value="GGGWT_bact"/>
    <property type="match status" value="1"/>
</dbReference>
<feature type="domain" description="Fibrinogen C-terminal" evidence="2">
    <location>
        <begin position="81"/>
        <end position="304"/>
    </location>
</feature>
<dbReference type="AlphaFoldDB" id="A0AAV2RPF5"/>
<proteinExistence type="predicted"/>
<dbReference type="InterPro" id="IPR002181">
    <property type="entry name" value="Fibrinogen_a/b/g_C_dom"/>
</dbReference>
<dbReference type="Gene3D" id="3.90.215.10">
    <property type="entry name" value="Gamma Fibrinogen, chain A, domain 1"/>
    <property type="match status" value="1"/>
</dbReference>
<dbReference type="PANTHER" id="PTHR19143">
    <property type="entry name" value="FIBRINOGEN/TENASCIN/ANGIOPOEITIN"/>
    <property type="match status" value="1"/>
</dbReference>
<dbReference type="SMART" id="SM00186">
    <property type="entry name" value="FBG"/>
    <property type="match status" value="1"/>
</dbReference>
<comment type="caution">
    <text evidence="3">The sequence shown here is derived from an EMBL/GenBank/DDBJ whole genome shotgun (WGS) entry which is preliminary data.</text>
</comment>
<dbReference type="InterPro" id="IPR050373">
    <property type="entry name" value="Fibrinogen_C-term_domain"/>
</dbReference>
<evidence type="ECO:0000259" key="2">
    <source>
        <dbReference type="PROSITE" id="PS51406"/>
    </source>
</evidence>
<accession>A0AAV2RPF5</accession>
<sequence length="304" mass="34909">MKPSYYIIASLAFIISFASGRQVEDDPLPRNCLDIRGKGFSQVGHYVVYQTTNNHTEHEDAIMIYCDEKDGMKLPKEEDEAPPRSAATHCKDILDQGVTQDGYYIIYPFSEHPETAVLVHCDQSTAGGGWTLINRRDEEYDNPIDFQRTFDEYAEGFGNVNYDFYIGNEVIHSLTDSSINELWVTIGTKDGETGYEHYQYFHVGARVFPEYGTPPYMLDSGFYEGTLGDGMEVYNGMGFTTLDQDNDIFDDDNCARKYGGGWWYKMCVMTNLNGLYGNSHFRWYSTEHDYPYLRKAQMMVRPLI</sequence>
<reference evidence="3 4" key="1">
    <citation type="submission" date="2024-05" db="EMBL/GenBank/DDBJ databases">
        <authorList>
            <person name="Wallberg A."/>
        </authorList>
    </citation>
    <scope>NUCLEOTIDE SEQUENCE [LARGE SCALE GENOMIC DNA]</scope>
</reference>
<dbReference type="GO" id="GO:0005615">
    <property type="term" value="C:extracellular space"/>
    <property type="evidence" value="ECO:0007669"/>
    <property type="project" value="TreeGrafter"/>
</dbReference>
<feature type="signal peptide" evidence="1">
    <location>
        <begin position="1"/>
        <end position="20"/>
    </location>
</feature>
<dbReference type="InterPro" id="IPR036056">
    <property type="entry name" value="Fibrinogen-like_C"/>
</dbReference>
<keyword evidence="1" id="KW-0732">Signal</keyword>